<protein>
    <submittedName>
        <fullName evidence="1">Uncharacterized protein</fullName>
    </submittedName>
</protein>
<sequence length="60" mass="7012">VCQLAWRSRLGLFSKIADSSLDRCFEITGLDRTICRSIAVSEGSYRQNNWFHRSKFESLR</sequence>
<evidence type="ECO:0000313" key="2">
    <source>
        <dbReference type="Proteomes" id="UP000238937"/>
    </source>
</evidence>
<organism evidence="1 2">
    <name type="scientific">Chamaesiphon polymorphus CCALA 037</name>
    <dbReference type="NCBI Taxonomy" id="2107692"/>
    <lineage>
        <taxon>Bacteria</taxon>
        <taxon>Bacillati</taxon>
        <taxon>Cyanobacteriota</taxon>
        <taxon>Cyanophyceae</taxon>
        <taxon>Gomontiellales</taxon>
        <taxon>Chamaesiphonaceae</taxon>
        <taxon>Chamaesiphon</taxon>
    </lineage>
</organism>
<name>A0A2T1FZA3_9CYAN</name>
<proteinExistence type="predicted"/>
<feature type="non-terminal residue" evidence="1">
    <location>
        <position position="1"/>
    </location>
</feature>
<comment type="caution">
    <text evidence="1">The sequence shown here is derived from an EMBL/GenBank/DDBJ whole genome shotgun (WGS) entry which is preliminary data.</text>
</comment>
<dbReference type="AlphaFoldDB" id="A0A2T1FZA3"/>
<dbReference type="EMBL" id="PVWO01000403">
    <property type="protein sequence ID" value="PSB50324.1"/>
    <property type="molecule type" value="Genomic_DNA"/>
</dbReference>
<keyword evidence="2" id="KW-1185">Reference proteome</keyword>
<gene>
    <name evidence="1" type="ORF">C7B77_22875</name>
</gene>
<accession>A0A2T1FZA3</accession>
<dbReference type="Proteomes" id="UP000238937">
    <property type="component" value="Unassembled WGS sequence"/>
</dbReference>
<evidence type="ECO:0000313" key="1">
    <source>
        <dbReference type="EMBL" id="PSB50324.1"/>
    </source>
</evidence>
<dbReference type="RefSeq" id="WP_219892249.1">
    <property type="nucleotide sequence ID" value="NZ_PVWO01000403.1"/>
</dbReference>
<reference evidence="1 2" key="1">
    <citation type="submission" date="2018-03" db="EMBL/GenBank/DDBJ databases">
        <title>The ancient ancestry and fast evolution of plastids.</title>
        <authorList>
            <person name="Moore K.R."/>
            <person name="Magnabosco C."/>
            <person name="Momper L."/>
            <person name="Gold D.A."/>
            <person name="Bosak T."/>
            <person name="Fournier G.P."/>
        </authorList>
    </citation>
    <scope>NUCLEOTIDE SEQUENCE [LARGE SCALE GENOMIC DNA]</scope>
    <source>
        <strain evidence="1 2">CCALA 037</strain>
    </source>
</reference>